<dbReference type="InterPro" id="IPR011707">
    <property type="entry name" value="Cu-oxidase-like_N"/>
</dbReference>
<dbReference type="InterPro" id="IPR045087">
    <property type="entry name" value="Cu-oxidase_fam"/>
</dbReference>
<dbReference type="InterPro" id="IPR001117">
    <property type="entry name" value="Cu-oxidase_2nd"/>
</dbReference>
<dbReference type="CDD" id="cd13910">
    <property type="entry name" value="CuRO_3_MCO_like_4"/>
    <property type="match status" value="1"/>
</dbReference>
<evidence type="ECO:0000313" key="9">
    <source>
        <dbReference type="EMBL" id="KUJ20809.1"/>
    </source>
</evidence>
<dbReference type="AlphaFoldDB" id="A0A194XL37"/>
<dbReference type="InterPro" id="IPR033138">
    <property type="entry name" value="Cu_oxidase_CS"/>
</dbReference>
<feature type="domain" description="Plastocyanin-like" evidence="8">
    <location>
        <begin position="80"/>
        <end position="195"/>
    </location>
</feature>
<keyword evidence="5" id="KW-1133">Transmembrane helix</keyword>
<evidence type="ECO:0000256" key="1">
    <source>
        <dbReference type="ARBA" id="ARBA00010609"/>
    </source>
</evidence>
<dbReference type="Pfam" id="PF07731">
    <property type="entry name" value="Cu-oxidase_2"/>
    <property type="match status" value="1"/>
</dbReference>
<accession>A0A194XL37</accession>
<dbReference type="GO" id="GO:0005507">
    <property type="term" value="F:copper ion binding"/>
    <property type="evidence" value="ECO:0007669"/>
    <property type="project" value="InterPro"/>
</dbReference>
<dbReference type="InParanoid" id="A0A194XL37"/>
<dbReference type="CDD" id="cd04206">
    <property type="entry name" value="CuRO_1_LCC_like"/>
    <property type="match status" value="1"/>
</dbReference>
<dbReference type="InterPro" id="IPR002355">
    <property type="entry name" value="Cu_oxidase_Cu_BS"/>
</dbReference>
<evidence type="ECO:0000256" key="5">
    <source>
        <dbReference type="SAM" id="Phobius"/>
    </source>
</evidence>
<dbReference type="InterPro" id="IPR011706">
    <property type="entry name" value="Cu-oxidase_C"/>
</dbReference>
<dbReference type="Gene3D" id="2.60.40.420">
    <property type="entry name" value="Cupredoxins - blue copper proteins"/>
    <property type="match status" value="3"/>
</dbReference>
<evidence type="ECO:0000259" key="7">
    <source>
        <dbReference type="Pfam" id="PF07731"/>
    </source>
</evidence>
<dbReference type="SUPFAM" id="SSF49503">
    <property type="entry name" value="Cupredoxins"/>
    <property type="match status" value="3"/>
</dbReference>
<organism evidence="9 10">
    <name type="scientific">Mollisia scopiformis</name>
    <name type="common">Conifer needle endophyte fungus</name>
    <name type="synonym">Phialocephala scopiformis</name>
    <dbReference type="NCBI Taxonomy" id="149040"/>
    <lineage>
        <taxon>Eukaryota</taxon>
        <taxon>Fungi</taxon>
        <taxon>Dikarya</taxon>
        <taxon>Ascomycota</taxon>
        <taxon>Pezizomycotina</taxon>
        <taxon>Leotiomycetes</taxon>
        <taxon>Helotiales</taxon>
        <taxon>Mollisiaceae</taxon>
        <taxon>Mollisia</taxon>
    </lineage>
</organism>
<dbReference type="OrthoDB" id="2121828at2759"/>
<dbReference type="PANTHER" id="PTHR11709">
    <property type="entry name" value="MULTI-COPPER OXIDASE"/>
    <property type="match status" value="1"/>
</dbReference>
<sequence>MFFPTRRAVCYSVTVVVLVIGIYTWLNIGPYHDVLRIPQYNLEQAAAGLDHERANLAIVLRPEEHVEREPKTVEYRWNITTGVRAPDGVTKQVYLINGEFPGPLVEAKSGDELVIEVYNGLEVEGTAIHWHGLKMQNMNNMDGVVGLTQSPILPGESFTYKFTILEEQAGTFWYHAHSELQRADGLYGPLIVHERLNTANAESRNFEYDEDLALMVGDWYHRSTSQVQDYYTDWTNFGNEPAPDSMLLNGKGKFECSMAVRARPLDCKEVAMPKLQMNGRRTRLRIINTGALTGFTMSMSGYTMTVITLDGGNEVASAPAASSVGVLYPGERMDVIIEKVETENEKEAIMTIKLDKENLKFKNFALTPIQHFPISATGLSDQMGGYQASLPLYDLVDARSPELKSATVPTAMSSQTILLYTKVEILAEYSNIPKGFINRTSWNEHPPDEPPMINWNRQGWDERFVPQIKSSDDEWVEIVLNNMDEKGHPFHLHGYSFHVLATHKGKPGRYQAYNPFDGSEPAGGPLNTVNPIKKDTVYVPGMGYVVLRFRPDNPGLWLFHCHVIWHHAVGMAMAFQVGGSENGFAGWWDGGEDATAWR</sequence>
<evidence type="ECO:0008006" key="11">
    <source>
        <dbReference type="Google" id="ProtNLM"/>
    </source>
</evidence>
<evidence type="ECO:0000256" key="2">
    <source>
        <dbReference type="ARBA" id="ARBA00022723"/>
    </source>
</evidence>
<evidence type="ECO:0000259" key="6">
    <source>
        <dbReference type="Pfam" id="PF00394"/>
    </source>
</evidence>
<reference evidence="9 10" key="1">
    <citation type="submission" date="2015-10" db="EMBL/GenBank/DDBJ databases">
        <title>Full genome of DAOMC 229536 Phialocephala scopiformis, a fungal endophyte of spruce producing the potent anti-insectan compound rugulosin.</title>
        <authorList>
            <consortium name="DOE Joint Genome Institute"/>
            <person name="Walker A.K."/>
            <person name="Frasz S.L."/>
            <person name="Seifert K.A."/>
            <person name="Miller J.D."/>
            <person name="Mondo S.J."/>
            <person name="Labutti K."/>
            <person name="Lipzen A."/>
            <person name="Dockter R."/>
            <person name="Kennedy M."/>
            <person name="Grigoriev I.V."/>
            <person name="Spatafora J.W."/>
        </authorList>
    </citation>
    <scope>NUCLEOTIDE SEQUENCE [LARGE SCALE GENOMIC DNA]</scope>
    <source>
        <strain evidence="9 10">CBS 120377</strain>
    </source>
</reference>
<keyword evidence="4" id="KW-0186">Copper</keyword>
<evidence type="ECO:0000256" key="4">
    <source>
        <dbReference type="ARBA" id="ARBA00023008"/>
    </source>
</evidence>
<feature type="domain" description="Plastocyanin-like" evidence="7">
    <location>
        <begin position="456"/>
        <end position="578"/>
    </location>
</feature>
<keyword evidence="2" id="KW-0479">Metal-binding</keyword>
<comment type="similarity">
    <text evidence="1">Belongs to the multicopper oxidase family.</text>
</comment>
<keyword evidence="5" id="KW-0472">Membrane</keyword>
<dbReference type="GeneID" id="28820302"/>
<feature type="domain" description="Plastocyanin-like" evidence="6">
    <location>
        <begin position="211"/>
        <end position="339"/>
    </location>
</feature>
<dbReference type="Pfam" id="PF00394">
    <property type="entry name" value="Cu-oxidase"/>
    <property type="match status" value="1"/>
</dbReference>
<keyword evidence="5" id="KW-0812">Transmembrane</keyword>
<dbReference type="PANTHER" id="PTHR11709:SF394">
    <property type="entry name" value="FI03373P-RELATED"/>
    <property type="match status" value="1"/>
</dbReference>
<evidence type="ECO:0000313" key="10">
    <source>
        <dbReference type="Proteomes" id="UP000070700"/>
    </source>
</evidence>
<dbReference type="RefSeq" id="XP_018075164.1">
    <property type="nucleotide sequence ID" value="XM_018210576.1"/>
</dbReference>
<dbReference type="InterPro" id="IPR008972">
    <property type="entry name" value="Cupredoxin"/>
</dbReference>
<gene>
    <name evidence="9" type="ORF">LY89DRAFT_611217</name>
</gene>
<dbReference type="PROSITE" id="PS00079">
    <property type="entry name" value="MULTICOPPER_OXIDASE1"/>
    <property type="match status" value="1"/>
</dbReference>
<dbReference type="Proteomes" id="UP000070700">
    <property type="component" value="Unassembled WGS sequence"/>
</dbReference>
<dbReference type="GO" id="GO:0016491">
    <property type="term" value="F:oxidoreductase activity"/>
    <property type="evidence" value="ECO:0007669"/>
    <property type="project" value="UniProtKB-KW"/>
</dbReference>
<evidence type="ECO:0000259" key="8">
    <source>
        <dbReference type="Pfam" id="PF07732"/>
    </source>
</evidence>
<dbReference type="EMBL" id="KQ947409">
    <property type="protein sequence ID" value="KUJ20809.1"/>
    <property type="molecule type" value="Genomic_DNA"/>
</dbReference>
<feature type="transmembrane region" description="Helical" evidence="5">
    <location>
        <begin position="9"/>
        <end position="26"/>
    </location>
</feature>
<protein>
    <recommendedName>
        <fullName evidence="11">Laccase</fullName>
    </recommendedName>
</protein>
<evidence type="ECO:0000256" key="3">
    <source>
        <dbReference type="ARBA" id="ARBA00023002"/>
    </source>
</evidence>
<dbReference type="PROSITE" id="PS00080">
    <property type="entry name" value="MULTICOPPER_OXIDASE2"/>
    <property type="match status" value="1"/>
</dbReference>
<proteinExistence type="inferred from homology"/>
<dbReference type="KEGG" id="psco:LY89DRAFT_611217"/>
<keyword evidence="3" id="KW-0560">Oxidoreductase</keyword>
<name>A0A194XL37_MOLSC</name>
<dbReference type="CDD" id="cd04205">
    <property type="entry name" value="CuRO_2_LCC_like"/>
    <property type="match status" value="1"/>
</dbReference>
<dbReference type="Pfam" id="PF07732">
    <property type="entry name" value="Cu-oxidase_3"/>
    <property type="match status" value="1"/>
</dbReference>
<keyword evidence="10" id="KW-1185">Reference proteome</keyword>